<comment type="caution">
    <text evidence="1">The sequence shown here is derived from an EMBL/GenBank/DDBJ whole genome shotgun (WGS) entry which is preliminary data.</text>
</comment>
<gene>
    <name evidence="1" type="ORF">RM533_09880</name>
</gene>
<evidence type="ECO:0008006" key="3">
    <source>
        <dbReference type="Google" id="ProtNLM"/>
    </source>
</evidence>
<dbReference type="RefSeq" id="WP_311341076.1">
    <property type="nucleotide sequence ID" value="NZ_JAVRHS010000008.1"/>
</dbReference>
<keyword evidence="2" id="KW-1185">Reference proteome</keyword>
<organism evidence="1 2">
    <name type="scientific">Croceicoccus esteveae</name>
    <dbReference type="NCBI Taxonomy" id="3075597"/>
    <lineage>
        <taxon>Bacteria</taxon>
        <taxon>Pseudomonadati</taxon>
        <taxon>Pseudomonadota</taxon>
        <taxon>Alphaproteobacteria</taxon>
        <taxon>Sphingomonadales</taxon>
        <taxon>Erythrobacteraceae</taxon>
        <taxon>Croceicoccus</taxon>
    </lineage>
</organism>
<proteinExistence type="predicted"/>
<protein>
    <recommendedName>
        <fullName evidence="3">Reverse transcriptase domain-containing protein</fullName>
    </recommendedName>
</protein>
<sequence length="382" mass="43410">MTLASHRRNRARLLKKIGHRSATCGTSAIGTAQLARERERYLLSHAVQSDARHEIWSRDSGKEEADLQWNAAQQAPVVSFEYRRIPDETISYFHKPRSTSGVRKICSLPNTLKMWHMLAADLIVAQHQPRPHIGDWKGRGREWQIDQIVLALCSRAQAVVSADITRAFASVNFDAVYELPYLPEPLIRRALDYRSHRFIRRERSEYASDVFRAVRNDDVVCNGICDGVLEKSPSGLMEGSPASNAIFSVLLDDLPDHLGEGIQAFVYCDNIILIAPTMSCAQRAEEALARYISEHRAGPFEMRSSVAYVSERFEHLGYTLRRFPGLLPDVGIARNGWLKLVDRLFSEPRDVDDTIKWLKASYSRCHQSSLDEFFQIADRIAI</sequence>
<dbReference type="Proteomes" id="UP001259803">
    <property type="component" value="Unassembled WGS sequence"/>
</dbReference>
<evidence type="ECO:0000313" key="2">
    <source>
        <dbReference type="Proteomes" id="UP001259803"/>
    </source>
</evidence>
<evidence type="ECO:0000313" key="1">
    <source>
        <dbReference type="EMBL" id="MDT0576496.1"/>
    </source>
</evidence>
<accession>A0ABU2ZJD6</accession>
<reference evidence="1 2" key="1">
    <citation type="submission" date="2023-09" db="EMBL/GenBank/DDBJ databases">
        <authorList>
            <person name="Rey-Velasco X."/>
        </authorList>
    </citation>
    <scope>NUCLEOTIDE SEQUENCE [LARGE SCALE GENOMIC DNA]</scope>
    <source>
        <strain evidence="1 2">F390</strain>
    </source>
</reference>
<dbReference type="EMBL" id="JAVRHS010000008">
    <property type="protein sequence ID" value="MDT0576496.1"/>
    <property type="molecule type" value="Genomic_DNA"/>
</dbReference>
<name>A0ABU2ZJD6_9SPHN</name>